<dbReference type="Pfam" id="PF01156">
    <property type="entry name" value="IU_nuc_hydro"/>
    <property type="match status" value="1"/>
</dbReference>
<dbReference type="PANTHER" id="PTHR43264">
    <property type="match status" value="1"/>
</dbReference>
<evidence type="ECO:0000259" key="1">
    <source>
        <dbReference type="Pfam" id="PF01156"/>
    </source>
</evidence>
<dbReference type="EMBL" id="CP036279">
    <property type="protein sequence ID" value="QDU62212.1"/>
    <property type="molecule type" value="Genomic_DNA"/>
</dbReference>
<evidence type="ECO:0000313" key="2">
    <source>
        <dbReference type="EMBL" id="QDU62212.1"/>
    </source>
</evidence>
<dbReference type="Gene3D" id="3.90.245.10">
    <property type="entry name" value="Ribonucleoside hydrolase-like"/>
    <property type="match status" value="1"/>
</dbReference>
<keyword evidence="2" id="KW-0378">Hydrolase</keyword>
<gene>
    <name evidence="2" type="ORF">Pan216_30790</name>
</gene>
<dbReference type="PANTHER" id="PTHR43264:SF1">
    <property type="entry name" value="INOSINE_URIDINE-PREFERRING NUCLEOSIDE HYDROLASE DOMAIN-CONTAINING PROTEIN"/>
    <property type="match status" value="1"/>
</dbReference>
<reference evidence="2 3" key="1">
    <citation type="submission" date="2019-02" db="EMBL/GenBank/DDBJ databases">
        <title>Deep-cultivation of Planctomycetes and their phenomic and genomic characterization uncovers novel biology.</title>
        <authorList>
            <person name="Wiegand S."/>
            <person name="Jogler M."/>
            <person name="Boedeker C."/>
            <person name="Pinto D."/>
            <person name="Vollmers J."/>
            <person name="Rivas-Marin E."/>
            <person name="Kohn T."/>
            <person name="Peeters S.H."/>
            <person name="Heuer A."/>
            <person name="Rast P."/>
            <person name="Oberbeckmann S."/>
            <person name="Bunk B."/>
            <person name="Jeske O."/>
            <person name="Meyerdierks A."/>
            <person name="Storesund J.E."/>
            <person name="Kallscheuer N."/>
            <person name="Luecker S."/>
            <person name="Lage O.M."/>
            <person name="Pohl T."/>
            <person name="Merkel B.J."/>
            <person name="Hornburger P."/>
            <person name="Mueller R.-W."/>
            <person name="Bruemmer F."/>
            <person name="Labrenz M."/>
            <person name="Spormann A.M."/>
            <person name="Op den Camp H."/>
            <person name="Overmann J."/>
            <person name="Amann R."/>
            <person name="Jetten M.S.M."/>
            <person name="Mascher T."/>
            <person name="Medema M.H."/>
            <person name="Devos D.P."/>
            <person name="Kaster A.-K."/>
            <person name="Ovreas L."/>
            <person name="Rohde M."/>
            <person name="Galperin M.Y."/>
            <person name="Jogler C."/>
        </authorList>
    </citation>
    <scope>NUCLEOTIDE SEQUENCE [LARGE SCALE GENOMIC DNA]</scope>
    <source>
        <strain evidence="2 3">Pan216</strain>
    </source>
</reference>
<dbReference type="GO" id="GO:0016799">
    <property type="term" value="F:hydrolase activity, hydrolyzing N-glycosyl compounds"/>
    <property type="evidence" value="ECO:0007669"/>
    <property type="project" value="InterPro"/>
</dbReference>
<evidence type="ECO:0000313" key="3">
    <source>
        <dbReference type="Proteomes" id="UP000317093"/>
    </source>
</evidence>
<accession>A0A518B5I5</accession>
<dbReference type="KEGG" id="knv:Pan216_30790"/>
<proteinExistence type="predicted"/>
<dbReference type="SUPFAM" id="SSF53590">
    <property type="entry name" value="Nucleoside hydrolase"/>
    <property type="match status" value="1"/>
</dbReference>
<dbReference type="InterPro" id="IPR001910">
    <property type="entry name" value="Inosine/uridine_hydrolase_dom"/>
</dbReference>
<feature type="domain" description="Inosine/uridine-preferring nucleoside hydrolase" evidence="1">
    <location>
        <begin position="49"/>
        <end position="320"/>
    </location>
</feature>
<dbReference type="Proteomes" id="UP000317093">
    <property type="component" value="Chromosome"/>
</dbReference>
<name>A0A518B5I5_9BACT</name>
<dbReference type="AlphaFoldDB" id="A0A518B5I5"/>
<keyword evidence="3" id="KW-1185">Reference proteome</keyword>
<dbReference type="InterPro" id="IPR036452">
    <property type="entry name" value="Ribo_hydro-like"/>
</dbReference>
<organism evidence="2 3">
    <name type="scientific">Kolteria novifilia</name>
    <dbReference type="NCBI Taxonomy" id="2527975"/>
    <lineage>
        <taxon>Bacteria</taxon>
        <taxon>Pseudomonadati</taxon>
        <taxon>Planctomycetota</taxon>
        <taxon>Planctomycetia</taxon>
        <taxon>Kolteriales</taxon>
        <taxon>Kolteriaceae</taxon>
        <taxon>Kolteria</taxon>
    </lineage>
</organism>
<dbReference type="CDD" id="cd02652">
    <property type="entry name" value="nuc_hydro_2"/>
    <property type="match status" value="1"/>
</dbReference>
<sequence>MGVNESRCWMTGRWQLSGRSLAAFLLWGPLLLGAPTGAGAEEVSRPVPIIFDTDIGNDVDDVLALGMIHALESRGECELLAVTITKDHPLAAPFTDAVNTFYGQGDIPIGVTRSGVTAQKGKFVGLAEQKDGGRPRYAHDLASGKSAPDAVKVLRESLGGADDHSVVIIQVGFSTNLAELLESKPDDASPLGGAELVKKKVRLLSIMAGAFGEIPGMEGKFATYKEYNVFKDVPSARKLARDWPTPIVWSGFEIGRALPYPHESIAKDYDYVEHHPLAESYVLYTKPGHDRPTWDLTSVLYAVRPGDGYFDLSAPGIVRVTEEGITQFEESSGGKHRYLVVKDQQRPRTLEALIQLSSQPPVRQASPKGSKQSN</sequence>
<protein>
    <submittedName>
        <fullName evidence="2">Inosine-uridine preferring nucleoside hydrolase</fullName>
    </submittedName>
</protein>